<reference evidence="1" key="1">
    <citation type="submission" date="2014-09" db="EMBL/GenBank/DDBJ databases">
        <authorList>
            <person name="Magalhaes I.L.F."/>
            <person name="Oliveira U."/>
            <person name="Santos F.R."/>
            <person name="Vidigal T.H.D.A."/>
            <person name="Brescovit A.D."/>
            <person name="Santos A.J."/>
        </authorList>
    </citation>
    <scope>NUCLEOTIDE SEQUENCE</scope>
    <source>
        <tissue evidence="1">Shoot tissue taken approximately 20 cm above the soil surface</tissue>
    </source>
</reference>
<accession>A0A0A9F721</accession>
<evidence type="ECO:0000313" key="1">
    <source>
        <dbReference type="EMBL" id="JAE07009.1"/>
    </source>
</evidence>
<proteinExistence type="predicted"/>
<organism evidence="1">
    <name type="scientific">Arundo donax</name>
    <name type="common">Giant reed</name>
    <name type="synonym">Donax arundinaceus</name>
    <dbReference type="NCBI Taxonomy" id="35708"/>
    <lineage>
        <taxon>Eukaryota</taxon>
        <taxon>Viridiplantae</taxon>
        <taxon>Streptophyta</taxon>
        <taxon>Embryophyta</taxon>
        <taxon>Tracheophyta</taxon>
        <taxon>Spermatophyta</taxon>
        <taxon>Magnoliopsida</taxon>
        <taxon>Liliopsida</taxon>
        <taxon>Poales</taxon>
        <taxon>Poaceae</taxon>
        <taxon>PACMAD clade</taxon>
        <taxon>Arundinoideae</taxon>
        <taxon>Arundineae</taxon>
        <taxon>Arundo</taxon>
    </lineage>
</organism>
<name>A0A0A9F721_ARUDO</name>
<reference evidence="1" key="2">
    <citation type="journal article" date="2015" name="Data Brief">
        <title>Shoot transcriptome of the giant reed, Arundo donax.</title>
        <authorList>
            <person name="Barrero R.A."/>
            <person name="Guerrero F.D."/>
            <person name="Moolhuijzen P."/>
            <person name="Goolsby J.A."/>
            <person name="Tidwell J."/>
            <person name="Bellgard S.E."/>
            <person name="Bellgard M.I."/>
        </authorList>
    </citation>
    <scope>NUCLEOTIDE SEQUENCE</scope>
    <source>
        <tissue evidence="1">Shoot tissue taken approximately 20 cm above the soil surface</tissue>
    </source>
</reference>
<sequence length="10" mass="1149">MQCIGKIYPP</sequence>
<protein>
    <submittedName>
        <fullName evidence="1">Uncharacterized protein</fullName>
    </submittedName>
</protein>
<dbReference type="EMBL" id="GBRH01190887">
    <property type="protein sequence ID" value="JAE07009.1"/>
    <property type="molecule type" value="Transcribed_RNA"/>
</dbReference>